<dbReference type="InterPro" id="IPR018988">
    <property type="entry name" value="DUF2000"/>
</dbReference>
<feature type="region of interest" description="Disordered" evidence="1">
    <location>
        <begin position="1"/>
        <end position="20"/>
    </location>
</feature>
<sequence length="60" mass="6053">MPGQLRLAANSATPATSTGDVQNRAAVRAVAGAKLDLVGPAVHGPKNAVDKVMKGAHMHP</sequence>
<organism evidence="2 3">
    <name type="scientific">Blastococcus tunisiensis</name>
    <dbReference type="NCBI Taxonomy" id="1798228"/>
    <lineage>
        <taxon>Bacteria</taxon>
        <taxon>Bacillati</taxon>
        <taxon>Actinomycetota</taxon>
        <taxon>Actinomycetes</taxon>
        <taxon>Geodermatophilales</taxon>
        <taxon>Geodermatophilaceae</taxon>
        <taxon>Blastococcus</taxon>
    </lineage>
</organism>
<dbReference type="SUPFAM" id="SSF102462">
    <property type="entry name" value="Peptidyl-tRNA hydrolase II"/>
    <property type="match status" value="1"/>
</dbReference>
<dbReference type="Gene3D" id="3.40.1490.10">
    <property type="entry name" value="Bit1"/>
    <property type="match status" value="1"/>
</dbReference>
<dbReference type="EMBL" id="FOND01000011">
    <property type="protein sequence ID" value="SFF32214.1"/>
    <property type="molecule type" value="Genomic_DNA"/>
</dbReference>
<evidence type="ECO:0000256" key="1">
    <source>
        <dbReference type="SAM" id="MobiDB-lite"/>
    </source>
</evidence>
<evidence type="ECO:0000313" key="2">
    <source>
        <dbReference type="EMBL" id="SFF32214.1"/>
    </source>
</evidence>
<reference evidence="3" key="1">
    <citation type="submission" date="2016-10" db="EMBL/GenBank/DDBJ databases">
        <authorList>
            <person name="Varghese N."/>
            <person name="Submissions S."/>
        </authorList>
    </citation>
    <scope>NUCLEOTIDE SEQUENCE [LARGE SCALE GENOMIC DNA]</scope>
    <source>
        <strain evidence="3">DSM 46838</strain>
    </source>
</reference>
<name>A0A1I2HQ23_9ACTN</name>
<dbReference type="Proteomes" id="UP000198589">
    <property type="component" value="Unassembled WGS sequence"/>
</dbReference>
<evidence type="ECO:0000313" key="3">
    <source>
        <dbReference type="Proteomes" id="UP000198589"/>
    </source>
</evidence>
<dbReference type="InterPro" id="IPR023476">
    <property type="entry name" value="Pep_tRNA_hydro_II_dom_sf"/>
</dbReference>
<feature type="compositionally biased region" description="Polar residues" evidence="1">
    <location>
        <begin position="10"/>
        <end position="20"/>
    </location>
</feature>
<keyword evidence="3" id="KW-1185">Reference proteome</keyword>
<proteinExistence type="predicted"/>
<dbReference type="Pfam" id="PF09391">
    <property type="entry name" value="DUF2000"/>
    <property type="match status" value="1"/>
</dbReference>
<dbReference type="AlphaFoldDB" id="A0A1I2HQ23"/>
<protein>
    <submittedName>
        <fullName evidence="2">Uncharacterized protein</fullName>
    </submittedName>
</protein>
<dbReference type="STRING" id="1798228.SAMN05216574_111133"/>
<accession>A0A1I2HQ23</accession>
<gene>
    <name evidence="2" type="ORF">SAMN05216574_111133</name>
</gene>
<dbReference type="RefSeq" id="WP_254790984.1">
    <property type="nucleotide sequence ID" value="NZ_FOND01000011.1"/>
</dbReference>